<feature type="compositionally biased region" description="Basic and acidic residues" evidence="1">
    <location>
        <begin position="281"/>
        <end position="304"/>
    </location>
</feature>
<comment type="caution">
    <text evidence="3">The sequence shown here is derived from an EMBL/GenBank/DDBJ whole genome shotgun (WGS) entry which is preliminary data.</text>
</comment>
<evidence type="ECO:0000313" key="3">
    <source>
        <dbReference type="EMBL" id="KAL0292429.1"/>
    </source>
</evidence>
<dbReference type="InterPro" id="IPR043502">
    <property type="entry name" value="DNA/RNA_pol_sf"/>
</dbReference>
<dbReference type="EMBL" id="JACGWM010001508">
    <property type="protein sequence ID" value="KAL0292429.1"/>
    <property type="molecule type" value="Genomic_DNA"/>
</dbReference>
<dbReference type="SUPFAM" id="SSF56672">
    <property type="entry name" value="DNA/RNA polymerases"/>
    <property type="match status" value="1"/>
</dbReference>
<reference evidence="3" key="2">
    <citation type="journal article" date="2024" name="Plant">
        <title>Genomic evolution and insights into agronomic trait innovations of Sesamum species.</title>
        <authorList>
            <person name="Miao H."/>
            <person name="Wang L."/>
            <person name="Qu L."/>
            <person name="Liu H."/>
            <person name="Sun Y."/>
            <person name="Le M."/>
            <person name="Wang Q."/>
            <person name="Wei S."/>
            <person name="Zheng Y."/>
            <person name="Lin W."/>
            <person name="Duan Y."/>
            <person name="Cao H."/>
            <person name="Xiong S."/>
            <person name="Wang X."/>
            <person name="Wei L."/>
            <person name="Li C."/>
            <person name="Ma Q."/>
            <person name="Ju M."/>
            <person name="Zhao R."/>
            <person name="Li G."/>
            <person name="Mu C."/>
            <person name="Tian Q."/>
            <person name="Mei H."/>
            <person name="Zhang T."/>
            <person name="Gao T."/>
            <person name="Zhang H."/>
        </authorList>
    </citation>
    <scope>NUCLEOTIDE SEQUENCE</scope>
    <source>
        <strain evidence="3">KEN8</strain>
    </source>
</reference>
<accession>A0AAW2JDL5</accession>
<feature type="region of interest" description="Disordered" evidence="1">
    <location>
        <begin position="276"/>
        <end position="317"/>
    </location>
</feature>
<reference evidence="3" key="1">
    <citation type="submission" date="2020-06" db="EMBL/GenBank/DDBJ databases">
        <authorList>
            <person name="Li T."/>
            <person name="Hu X."/>
            <person name="Zhang T."/>
            <person name="Song X."/>
            <person name="Zhang H."/>
            <person name="Dai N."/>
            <person name="Sheng W."/>
            <person name="Hou X."/>
            <person name="Wei L."/>
        </authorList>
    </citation>
    <scope>NUCLEOTIDE SEQUENCE</scope>
    <source>
        <strain evidence="3">KEN8</strain>
        <tissue evidence="3">Leaf</tissue>
    </source>
</reference>
<name>A0AAW2JDL5_9LAMI</name>
<proteinExistence type="predicted"/>
<dbReference type="Pfam" id="PF07727">
    <property type="entry name" value="RVT_2"/>
    <property type="match status" value="2"/>
</dbReference>
<sequence>MDSMSSNQVWTLVDRPKGVKPVGCKWVYKCKNGVDREMTTFKARLVGKEYTQRPGVKSEETFSPIAMAKSIWIMLSIAAWYDYELEGFTVVGEEQKVYHLQKFIYGLKQASKAWNIRFDEVIQGYDFVKNNFDPCVYKKVSESSVVFLVLYVDDILLIGNDIRMLGDTKAWLSTQFSMKDLVVNLLCDNNRGYSATRNRDLITDPNLFLDDTIWPHKRWWEEVTFGWTESAQQKYSRFELTTSCHQSRLKRIYRAMLATEDNTKCWQLMLQSGTAVPNTPKRREEEGYSRLTKSDHSSLSDKHQKVSCGYPLGQMSD</sequence>
<feature type="domain" description="Reverse transcriptase Ty1/copia-type" evidence="2">
    <location>
        <begin position="7"/>
        <end position="83"/>
    </location>
</feature>
<protein>
    <submittedName>
        <fullName evidence="3">Retrovirus-related Pol polyprotein from transposon TNT 1-94</fullName>
    </submittedName>
</protein>
<organism evidence="3">
    <name type="scientific">Sesamum calycinum</name>
    <dbReference type="NCBI Taxonomy" id="2727403"/>
    <lineage>
        <taxon>Eukaryota</taxon>
        <taxon>Viridiplantae</taxon>
        <taxon>Streptophyta</taxon>
        <taxon>Embryophyta</taxon>
        <taxon>Tracheophyta</taxon>
        <taxon>Spermatophyta</taxon>
        <taxon>Magnoliopsida</taxon>
        <taxon>eudicotyledons</taxon>
        <taxon>Gunneridae</taxon>
        <taxon>Pentapetalae</taxon>
        <taxon>asterids</taxon>
        <taxon>lamiids</taxon>
        <taxon>Lamiales</taxon>
        <taxon>Pedaliaceae</taxon>
        <taxon>Sesamum</taxon>
    </lineage>
</organism>
<evidence type="ECO:0000256" key="1">
    <source>
        <dbReference type="SAM" id="MobiDB-lite"/>
    </source>
</evidence>
<feature type="domain" description="Reverse transcriptase Ty1/copia-type" evidence="2">
    <location>
        <begin position="87"/>
        <end position="182"/>
    </location>
</feature>
<dbReference type="AlphaFoldDB" id="A0AAW2JDL5"/>
<dbReference type="InterPro" id="IPR013103">
    <property type="entry name" value="RVT_2"/>
</dbReference>
<gene>
    <name evidence="3" type="ORF">Scaly_2590200</name>
</gene>
<evidence type="ECO:0000259" key="2">
    <source>
        <dbReference type="Pfam" id="PF07727"/>
    </source>
</evidence>